<dbReference type="AlphaFoldDB" id="A0A3S4RFD3"/>
<gene>
    <name evidence="2" type="primary">pds_1</name>
    <name evidence="2" type="ORF">NCTC10485_03392</name>
</gene>
<dbReference type="PANTHER" id="PTHR43734:SF1">
    <property type="entry name" value="PHYTOENE DESATURASE"/>
    <property type="match status" value="1"/>
</dbReference>
<dbReference type="Gene3D" id="3.50.50.60">
    <property type="entry name" value="FAD/NAD(P)-binding domain"/>
    <property type="match status" value="1"/>
</dbReference>
<organism evidence="2 3">
    <name type="scientific">Mycolicibacterium chitae</name>
    <name type="common">Mycobacterium chitae</name>
    <dbReference type="NCBI Taxonomy" id="1792"/>
    <lineage>
        <taxon>Bacteria</taxon>
        <taxon>Bacillati</taxon>
        <taxon>Actinomycetota</taxon>
        <taxon>Actinomycetes</taxon>
        <taxon>Mycobacteriales</taxon>
        <taxon>Mycobacteriaceae</taxon>
        <taxon>Mycolicibacterium</taxon>
    </lineage>
</organism>
<proteinExistence type="predicted"/>
<protein>
    <submittedName>
        <fullName evidence="2">Amine oxidase</fullName>
        <ecNumber evidence="2">1.3.5.5</ecNumber>
    </submittedName>
</protein>
<dbReference type="EC" id="1.3.5.5" evidence="2"/>
<accession>A0A3S4RFD3</accession>
<dbReference type="EMBL" id="LR134355">
    <property type="protein sequence ID" value="VEG49087.1"/>
    <property type="molecule type" value="Genomic_DNA"/>
</dbReference>
<dbReference type="Proteomes" id="UP000282551">
    <property type="component" value="Chromosome"/>
</dbReference>
<dbReference type="OrthoDB" id="9774675at2"/>
<dbReference type="SUPFAM" id="SSF51905">
    <property type="entry name" value="FAD/NAD(P)-binding domain"/>
    <property type="match status" value="1"/>
</dbReference>
<feature type="domain" description="Amine oxidase" evidence="1">
    <location>
        <begin position="16"/>
        <end position="424"/>
    </location>
</feature>
<dbReference type="PANTHER" id="PTHR43734">
    <property type="entry name" value="PHYTOENE DESATURASE"/>
    <property type="match status" value="1"/>
</dbReference>
<evidence type="ECO:0000313" key="3">
    <source>
        <dbReference type="Proteomes" id="UP000282551"/>
    </source>
</evidence>
<dbReference type="InterPro" id="IPR036188">
    <property type="entry name" value="FAD/NAD-bd_sf"/>
</dbReference>
<dbReference type="Gene3D" id="3.90.660.50">
    <property type="match status" value="1"/>
</dbReference>
<keyword evidence="2" id="KW-0560">Oxidoreductase</keyword>
<evidence type="ECO:0000313" key="2">
    <source>
        <dbReference type="EMBL" id="VEG49087.1"/>
    </source>
</evidence>
<dbReference type="GO" id="GO:0016491">
    <property type="term" value="F:oxidoreductase activity"/>
    <property type="evidence" value="ECO:0007669"/>
    <property type="project" value="UniProtKB-KW"/>
</dbReference>
<dbReference type="InterPro" id="IPR002937">
    <property type="entry name" value="Amino_oxidase"/>
</dbReference>
<name>A0A3S4RFD3_MYCCI</name>
<dbReference type="RefSeq" id="WP_126334798.1">
    <property type="nucleotide sequence ID" value="NZ_AP022604.1"/>
</dbReference>
<dbReference type="Pfam" id="PF01593">
    <property type="entry name" value="Amino_oxidase"/>
    <property type="match status" value="1"/>
</dbReference>
<reference evidence="2 3" key="1">
    <citation type="submission" date="2018-12" db="EMBL/GenBank/DDBJ databases">
        <authorList>
            <consortium name="Pathogen Informatics"/>
        </authorList>
    </citation>
    <scope>NUCLEOTIDE SEQUENCE [LARGE SCALE GENOMIC DNA]</scope>
    <source>
        <strain evidence="2 3">NCTC10485</strain>
    </source>
</reference>
<evidence type="ECO:0000259" key="1">
    <source>
        <dbReference type="Pfam" id="PF01593"/>
    </source>
</evidence>
<sequence>MTDEAYDVVVVGAGAGGVAAAALLVKQGYRTLLVERAAQVGGRASTVDIDGFGINTGAQIFELGGANKELFDELGVPLRARRQAKPLVLRMGRRDIAMMSGPSGLLINKVAIPVIGALARRFGWFRPAEHQRLDDWLAQLNASPAARKLVRNLTSAMFAAEPADVCARVFFDYLTKKGGMNPYGAHPDGSIGPWSDLAEYFERAGGVLRLDSTVVRAEVGPSGLIESVVVADSSGSTTTVRTRCVVSNIGPVATGQLVPAAQWPEGYLESLAQQNYPGTLITINFATERPIPNLATLIFFGHTRRLAYASYVSGPSPRLAPAGRHLYCVTSTPHPASSGFDTDAEVRLLEQEAAAEFPEFATAQIISVAVCTGDWPGQRAIPGRDWPNATPIANLWNVGDGARPPLAAGLSGCVESARLVVAAVNEKVRLN</sequence>
<keyword evidence="3" id="KW-1185">Reference proteome</keyword>